<feature type="transmembrane region" description="Helical" evidence="7">
    <location>
        <begin position="185"/>
        <end position="202"/>
    </location>
</feature>
<dbReference type="Pfam" id="PF05078">
    <property type="entry name" value="DUF679"/>
    <property type="match status" value="2"/>
</dbReference>
<dbReference type="eggNOG" id="ENOG502R1GI">
    <property type="taxonomic scope" value="Eukaryota"/>
</dbReference>
<keyword evidence="3 7" id="KW-0812">Transmembrane</keyword>
<evidence type="ECO:0000256" key="4">
    <source>
        <dbReference type="ARBA" id="ARBA00022989"/>
    </source>
</evidence>
<dbReference type="PANTHER" id="PTHR31621:SF27">
    <property type="entry name" value="OS01G0368500 PROTEIN"/>
    <property type="match status" value="1"/>
</dbReference>
<evidence type="ECO:0000256" key="7">
    <source>
        <dbReference type="SAM" id="Phobius"/>
    </source>
</evidence>
<accession>A0A0E0MWD3</accession>
<dbReference type="AlphaFoldDB" id="A0A0E0MWD3"/>
<evidence type="ECO:0000256" key="6">
    <source>
        <dbReference type="SAM" id="MobiDB-lite"/>
    </source>
</evidence>
<feature type="transmembrane region" description="Helical" evidence="7">
    <location>
        <begin position="610"/>
        <end position="629"/>
    </location>
</feature>
<feature type="transmembrane region" description="Helical" evidence="7">
    <location>
        <begin position="572"/>
        <end position="590"/>
    </location>
</feature>
<keyword evidence="5 7" id="KW-0472">Membrane</keyword>
<dbReference type="STRING" id="4529.A0A0E0MWD3"/>
<feature type="compositionally biased region" description="Polar residues" evidence="6">
    <location>
        <begin position="317"/>
        <end position="334"/>
    </location>
</feature>
<reference evidence="9" key="1">
    <citation type="submission" date="2013-06" db="EMBL/GenBank/DDBJ databases">
        <authorList>
            <person name="Zhao Q."/>
        </authorList>
    </citation>
    <scope>NUCLEOTIDE SEQUENCE</scope>
    <source>
        <strain evidence="9">cv. W1943</strain>
    </source>
</reference>
<name>A0A0E0MWD3_ORYRU</name>
<evidence type="ECO:0000256" key="5">
    <source>
        <dbReference type="ARBA" id="ARBA00023136"/>
    </source>
</evidence>
<feature type="compositionally biased region" description="Basic and acidic residues" evidence="6">
    <location>
        <begin position="287"/>
        <end position="298"/>
    </location>
</feature>
<keyword evidence="9" id="KW-1185">Reference proteome</keyword>
<reference evidence="8" key="2">
    <citation type="submission" date="2015-06" db="UniProtKB">
        <authorList>
            <consortium name="EnsemblPlants"/>
        </authorList>
    </citation>
    <scope>IDENTIFICATION</scope>
</reference>
<comment type="similarity">
    <text evidence="2">Belongs to the plant DMP1 protein family.</text>
</comment>
<dbReference type="GO" id="GO:0005737">
    <property type="term" value="C:cytoplasm"/>
    <property type="evidence" value="ECO:0007669"/>
    <property type="project" value="UniProtKB-ARBA"/>
</dbReference>
<dbReference type="InterPro" id="IPR007770">
    <property type="entry name" value="DMP"/>
</dbReference>
<feature type="transmembrane region" description="Helical" evidence="7">
    <location>
        <begin position="93"/>
        <end position="111"/>
    </location>
</feature>
<evidence type="ECO:0000313" key="9">
    <source>
        <dbReference type="Proteomes" id="UP000008022"/>
    </source>
</evidence>
<feature type="region of interest" description="Disordered" evidence="6">
    <location>
        <begin position="249"/>
        <end position="334"/>
    </location>
</feature>
<dbReference type="PANTHER" id="PTHR31621">
    <property type="entry name" value="PROTEIN DMP3"/>
    <property type="match status" value="1"/>
</dbReference>
<dbReference type="Gramene" id="ORUFI01G17300.1">
    <property type="protein sequence ID" value="ORUFI01G17300.1"/>
    <property type="gene ID" value="ORUFI01G17300"/>
</dbReference>
<dbReference type="GO" id="GO:0016020">
    <property type="term" value="C:membrane"/>
    <property type="evidence" value="ECO:0007669"/>
    <property type="project" value="UniProtKB-SubCell"/>
</dbReference>
<feature type="transmembrane region" description="Helical" evidence="7">
    <location>
        <begin position="222"/>
        <end position="241"/>
    </location>
</feature>
<organism evidence="8 9">
    <name type="scientific">Oryza rufipogon</name>
    <name type="common">Brownbeard rice</name>
    <name type="synonym">Asian wild rice</name>
    <dbReference type="NCBI Taxonomy" id="4529"/>
    <lineage>
        <taxon>Eukaryota</taxon>
        <taxon>Viridiplantae</taxon>
        <taxon>Streptophyta</taxon>
        <taxon>Embryophyta</taxon>
        <taxon>Tracheophyta</taxon>
        <taxon>Spermatophyta</taxon>
        <taxon>Magnoliopsida</taxon>
        <taxon>Liliopsida</taxon>
        <taxon>Poales</taxon>
        <taxon>Poaceae</taxon>
        <taxon>BOP clade</taxon>
        <taxon>Oryzoideae</taxon>
        <taxon>Oryzeae</taxon>
        <taxon>Oryzinae</taxon>
        <taxon>Oryza</taxon>
    </lineage>
</organism>
<dbReference type="GO" id="GO:0010256">
    <property type="term" value="P:endomembrane system organization"/>
    <property type="evidence" value="ECO:0007669"/>
    <property type="project" value="TreeGrafter"/>
</dbReference>
<feature type="region of interest" description="Disordered" evidence="6">
    <location>
        <begin position="1"/>
        <end position="46"/>
    </location>
</feature>
<dbReference type="Proteomes" id="UP000008022">
    <property type="component" value="Unassembled WGS sequence"/>
</dbReference>
<dbReference type="OMA" id="TWRLEAM"/>
<proteinExistence type="inferred from homology"/>
<feature type="compositionally biased region" description="Basic and acidic residues" evidence="6">
    <location>
        <begin position="263"/>
        <end position="272"/>
    </location>
</feature>
<protein>
    <submittedName>
        <fullName evidence="8">Uncharacterized protein</fullName>
    </submittedName>
</protein>
<keyword evidence="4 7" id="KW-1133">Transmembrane helix</keyword>
<feature type="compositionally biased region" description="Polar residues" evidence="6">
    <location>
        <begin position="1"/>
        <end position="14"/>
    </location>
</feature>
<dbReference type="EnsemblPlants" id="ORUFI01G17300.1">
    <property type="protein sequence ID" value="ORUFI01G17300.1"/>
    <property type="gene ID" value="ORUFI01G17300"/>
</dbReference>
<evidence type="ECO:0000256" key="3">
    <source>
        <dbReference type="ARBA" id="ARBA00022692"/>
    </source>
</evidence>
<dbReference type="HOGENOM" id="CLU_415267_0_0_1"/>
<sequence length="660" mass="70208">MGTNGAQGSKGASSTTTNPTNDDKKKNPAQAPGADADADADGGGKKNNSDYVDKTLSTTANLVKLLPTGTTLAFQALSPSFTNHGRCLAINRYISGGLIAFCCAICALLSFTDSIIDRKGRPYYGLAFPADEDTGKGGFVPFNYEKPRRPSNGASAAADDDDDSWEVYFVDFDPEELYKRRLRPLDFLHATLRVFVFLALAFSDAGIQTCLFPQESATWREALVNMPLGVGFVASFVFMIFPSTRKGVGYPREAQTGTEGGADADKDGKAEPPKTATNGGSGGVDAEGSKQKNNDDCPKTTTTNDGSDGGDGAGSSVQKNSANQVVPIQPSTKEISNRADEKIANIVSSTWRLEAMVLVEAFACGGCAVPILQGCLIEFGLQGYKQTTKTIWSDLAQQEAARLRDGWVWRGGGNLGRGRWGWGRADTNTLITDALANGKPHSPCTYDSMIGGAARPPTPPAVVDKTMCAACDILKLLPTGTVLAFHELAPSFTNHGGAASRYTTAALIAACTASCVLLSFTDSLVSHVDGRRLYYGVATLRGFRPFNFEGTREEMEERFGDLPGMKVRALDFVHALVSAVVFVVVALGNADVQGCLFPDAGTGFTEMFRNLPMGLGLLASMVFMIFPTTRKSIGYTDMMPHKEDYGKGGNNTPGQTTPSV</sequence>
<evidence type="ECO:0000313" key="8">
    <source>
        <dbReference type="EnsemblPlants" id="ORUFI01G17300.1"/>
    </source>
</evidence>
<evidence type="ECO:0000256" key="1">
    <source>
        <dbReference type="ARBA" id="ARBA00004141"/>
    </source>
</evidence>
<comment type="subcellular location">
    <subcellularLocation>
        <location evidence="1">Membrane</location>
        <topology evidence="1">Multi-pass membrane protein</topology>
    </subcellularLocation>
</comment>
<evidence type="ECO:0000256" key="2">
    <source>
        <dbReference type="ARBA" id="ARBA00008707"/>
    </source>
</evidence>